<keyword evidence="1" id="KW-1133">Transmembrane helix</keyword>
<dbReference type="AlphaFoldDB" id="A0A494VTF7"/>
<proteinExistence type="predicted"/>
<dbReference type="KEGG" id="muh:HYN43_004935"/>
<dbReference type="OrthoDB" id="796570at2"/>
<evidence type="ECO:0000313" key="2">
    <source>
        <dbReference type="EMBL" id="AYL94678.1"/>
    </source>
</evidence>
<feature type="transmembrane region" description="Helical" evidence="1">
    <location>
        <begin position="45"/>
        <end position="69"/>
    </location>
</feature>
<sequence>MSLKQPVTLISQSLVQAGFCMPFMLITLIIYGISREGEDFGAAAMYMLFAIPGYVVAFASYIIFSIIEFKIKSRWQLVKHAVPLVLLAIGLLFIPSYKPNSQQVFFTIIISIILFDLGKMLYHRVLTTL</sequence>
<keyword evidence="1" id="KW-0812">Transmembrane</keyword>
<evidence type="ECO:0000313" key="3">
    <source>
        <dbReference type="Proteomes" id="UP000270046"/>
    </source>
</evidence>
<dbReference type="RefSeq" id="WP_119408390.1">
    <property type="nucleotide sequence ID" value="NZ_CP032869.1"/>
</dbReference>
<gene>
    <name evidence="2" type="ORF">HYN43_004935</name>
</gene>
<dbReference type="Proteomes" id="UP000270046">
    <property type="component" value="Chromosome"/>
</dbReference>
<feature type="transmembrane region" description="Helical" evidence="1">
    <location>
        <begin position="81"/>
        <end position="97"/>
    </location>
</feature>
<reference evidence="2 3" key="1">
    <citation type="submission" date="2018-10" db="EMBL/GenBank/DDBJ databases">
        <title>Genome sequencing of Mucilaginibacter sp. HYN0043.</title>
        <authorList>
            <person name="Kim M."/>
            <person name="Yi H."/>
        </authorList>
    </citation>
    <scope>NUCLEOTIDE SEQUENCE [LARGE SCALE GENOMIC DNA]</scope>
    <source>
        <strain evidence="2 3">HYN0043</strain>
    </source>
</reference>
<protein>
    <submittedName>
        <fullName evidence="2">Uncharacterized protein</fullName>
    </submittedName>
</protein>
<evidence type="ECO:0000256" key="1">
    <source>
        <dbReference type="SAM" id="Phobius"/>
    </source>
</evidence>
<feature type="transmembrane region" description="Helical" evidence="1">
    <location>
        <begin position="12"/>
        <end position="33"/>
    </location>
</feature>
<keyword evidence="1" id="KW-0472">Membrane</keyword>
<dbReference type="EMBL" id="CP032869">
    <property type="protein sequence ID" value="AYL94678.1"/>
    <property type="molecule type" value="Genomic_DNA"/>
</dbReference>
<accession>A0A494VTF7</accession>
<keyword evidence="3" id="KW-1185">Reference proteome</keyword>
<organism evidence="2 3">
    <name type="scientific">Mucilaginibacter celer</name>
    <dbReference type="NCBI Taxonomy" id="2305508"/>
    <lineage>
        <taxon>Bacteria</taxon>
        <taxon>Pseudomonadati</taxon>
        <taxon>Bacteroidota</taxon>
        <taxon>Sphingobacteriia</taxon>
        <taxon>Sphingobacteriales</taxon>
        <taxon>Sphingobacteriaceae</taxon>
        <taxon>Mucilaginibacter</taxon>
    </lineage>
</organism>
<feature type="transmembrane region" description="Helical" evidence="1">
    <location>
        <begin position="103"/>
        <end position="122"/>
    </location>
</feature>
<name>A0A494VTF7_9SPHI</name>